<reference evidence="5 6" key="1">
    <citation type="journal article" date="2019" name="Nat. Microbiol.">
        <title>Mediterranean grassland soil C-N compound turnover is dependent on rainfall and depth, and is mediated by genomically divergent microorganisms.</title>
        <authorList>
            <person name="Diamond S."/>
            <person name="Andeer P.F."/>
            <person name="Li Z."/>
            <person name="Crits-Christoph A."/>
            <person name="Burstein D."/>
            <person name="Anantharaman K."/>
            <person name="Lane K.R."/>
            <person name="Thomas B.C."/>
            <person name="Pan C."/>
            <person name="Northen T.R."/>
            <person name="Banfield J.F."/>
        </authorList>
    </citation>
    <scope>NUCLEOTIDE SEQUENCE [LARGE SCALE GENOMIC DNA]</scope>
    <source>
        <strain evidence="5">NP_8</strain>
    </source>
</reference>
<name>A0A537J1N4_9BACT</name>
<dbReference type="Gene3D" id="1.50.10.10">
    <property type="match status" value="1"/>
</dbReference>
<comment type="similarity">
    <text evidence="1">Belongs to the glycosyl hydrolase 63 family.</text>
</comment>
<dbReference type="SUPFAM" id="SSF48208">
    <property type="entry name" value="Six-hairpin glycosidases"/>
    <property type="match status" value="1"/>
</dbReference>
<dbReference type="InterPro" id="IPR054491">
    <property type="entry name" value="MGH1-like_GH"/>
</dbReference>
<sequence length="599" mass="68416">MTARKPAAPPDNEERPDYFALLRDRYDLTAVPFTDRASRLLLFLDPDRKAFHVRVSERWPRLDYVEGDYRTRRPIVRDLRPTDGDGRPLPFTLTSFPHRVELVTEHGPFAMVFADPEVLLITVPPGRVGVQCLVRAEHGAADRRGAHFRGVRNVALTTNARLLSNAVEPQGVHYRVDLRVDAGTDAAVSLNITPRLGFNRGLHPQAALAESEHQWRRWFEAAPPVHSRYHLPYYYAWWIMRAGLVSSRYYLTREAMVPSKVRYVGVWQWDAFFHALAYRYVDLRLASDQFRIFIDHQRPDGMLPDAVYDEGVIDHLAYPVDAPVTKPPMAAWAAWKVYQTTGDLDFLAEIYAPLVRWNEWWFTHADDDRDGIAQYSHPFSSGFDDSPLWDAGMPVESPDLSTYLCLHMEALAGMAEALGETEDAVRFRARADDLVPRMIEHFYDPQAGVFWAMRPTDQGHRRVEVLTSLNLFPLWTGRLPPAVAQRLVDHLTNPEAFWTRFPIPSVARSDPAFNPTQMWRGPVWVNINYLFVEALQRAGFPDLARQLCDSTLDLVAGSADMREYYHPETGQPPPQAAPCQGWTAACFIDLAIRRSRGEV</sequence>
<dbReference type="AlphaFoldDB" id="A0A537J1N4"/>
<evidence type="ECO:0000256" key="3">
    <source>
        <dbReference type="ARBA" id="ARBA00023295"/>
    </source>
</evidence>
<accession>A0A537J1N4</accession>
<feature type="domain" description="Mannosylglycerate hydrolase MGH1-like glycoside hydrolase" evidence="4">
    <location>
        <begin position="263"/>
        <end position="583"/>
    </location>
</feature>
<evidence type="ECO:0000313" key="6">
    <source>
        <dbReference type="Proteomes" id="UP000318834"/>
    </source>
</evidence>
<keyword evidence="3" id="KW-0326">Glycosidase</keyword>
<evidence type="ECO:0000259" key="4">
    <source>
        <dbReference type="Pfam" id="PF22422"/>
    </source>
</evidence>
<dbReference type="PANTHER" id="PTHR10412">
    <property type="entry name" value="MANNOSYL-OLIGOSACCHARIDE GLUCOSIDASE"/>
    <property type="match status" value="1"/>
</dbReference>
<dbReference type="EMBL" id="VBAP01000005">
    <property type="protein sequence ID" value="TMI77232.1"/>
    <property type="molecule type" value="Genomic_DNA"/>
</dbReference>
<dbReference type="InterPro" id="IPR012341">
    <property type="entry name" value="6hp_glycosidase-like_sf"/>
</dbReference>
<comment type="caution">
    <text evidence="5">The sequence shown here is derived from an EMBL/GenBank/DDBJ whole genome shotgun (WGS) entry which is preliminary data.</text>
</comment>
<protein>
    <recommendedName>
        <fullName evidence="4">Mannosylglycerate hydrolase MGH1-like glycoside hydrolase domain-containing protein</fullName>
    </recommendedName>
</protein>
<organism evidence="5 6">
    <name type="scientific">Candidatus Segetimicrobium genomatis</name>
    <dbReference type="NCBI Taxonomy" id="2569760"/>
    <lineage>
        <taxon>Bacteria</taxon>
        <taxon>Bacillati</taxon>
        <taxon>Candidatus Sysuimicrobiota</taxon>
        <taxon>Candidatus Sysuimicrobiia</taxon>
        <taxon>Candidatus Sysuimicrobiales</taxon>
        <taxon>Candidatus Segetimicrobiaceae</taxon>
        <taxon>Candidatus Segetimicrobium</taxon>
    </lineage>
</organism>
<evidence type="ECO:0000256" key="1">
    <source>
        <dbReference type="ARBA" id="ARBA00010833"/>
    </source>
</evidence>
<dbReference type="GO" id="GO:0004573">
    <property type="term" value="F:Glc3Man9GlcNAc2 oligosaccharide glucosidase activity"/>
    <property type="evidence" value="ECO:0007669"/>
    <property type="project" value="InterPro"/>
</dbReference>
<dbReference type="GO" id="GO:0009311">
    <property type="term" value="P:oligosaccharide metabolic process"/>
    <property type="evidence" value="ECO:0007669"/>
    <property type="project" value="InterPro"/>
</dbReference>
<dbReference type="Proteomes" id="UP000318834">
    <property type="component" value="Unassembled WGS sequence"/>
</dbReference>
<gene>
    <name evidence="5" type="ORF">E6H05_00950</name>
</gene>
<proteinExistence type="inferred from homology"/>
<dbReference type="InterPro" id="IPR008928">
    <property type="entry name" value="6-hairpin_glycosidase_sf"/>
</dbReference>
<keyword evidence="2" id="KW-0378">Hydrolase</keyword>
<dbReference type="Pfam" id="PF22422">
    <property type="entry name" value="MGH1-like_GH"/>
    <property type="match status" value="1"/>
</dbReference>
<evidence type="ECO:0000313" key="5">
    <source>
        <dbReference type="EMBL" id="TMI77232.1"/>
    </source>
</evidence>
<dbReference type="PANTHER" id="PTHR10412:SF11">
    <property type="entry name" value="MANNOSYL-OLIGOSACCHARIDE GLUCOSIDASE"/>
    <property type="match status" value="1"/>
</dbReference>
<dbReference type="InterPro" id="IPR004888">
    <property type="entry name" value="Glycoside_hydrolase_63"/>
</dbReference>
<evidence type="ECO:0000256" key="2">
    <source>
        <dbReference type="ARBA" id="ARBA00022801"/>
    </source>
</evidence>
<dbReference type="GO" id="GO:0006487">
    <property type="term" value="P:protein N-linked glycosylation"/>
    <property type="evidence" value="ECO:0007669"/>
    <property type="project" value="TreeGrafter"/>
</dbReference>